<gene>
    <name evidence="1" type="ORF">MUG84_26875</name>
</gene>
<protein>
    <submittedName>
        <fullName evidence="1">Uncharacterized protein</fullName>
    </submittedName>
</protein>
<organism evidence="1 2">
    <name type="scientific">Paenibacillus mangrovi</name>
    <dbReference type="NCBI Taxonomy" id="2931978"/>
    <lineage>
        <taxon>Bacteria</taxon>
        <taxon>Bacillati</taxon>
        <taxon>Bacillota</taxon>
        <taxon>Bacilli</taxon>
        <taxon>Bacillales</taxon>
        <taxon>Paenibacillaceae</taxon>
        <taxon>Paenibacillus</taxon>
    </lineage>
</organism>
<proteinExistence type="predicted"/>
<name>A0A9X1WUH9_9BACL</name>
<sequence>MVIAFSSVACNSQNKANTKEINEIKVNIGKSKDVVFKNLGLEEGKEIEQFNGKAGIYAFKKQHNLYGEPLTLALTFDLNNDKMYGFMYVKGFTDHHNKDAYDLSKKLYTNLNKAFGESTTNPGISNRISKIPSYEDLPKSAEYFDSWKVDDGLDVELRLNIVGDQNSNISVTYKVNTSPEDWNK</sequence>
<comment type="caution">
    <text evidence="1">The sequence shown here is derived from an EMBL/GenBank/DDBJ whole genome shotgun (WGS) entry which is preliminary data.</text>
</comment>
<evidence type="ECO:0000313" key="1">
    <source>
        <dbReference type="EMBL" id="MCJ8015294.1"/>
    </source>
</evidence>
<evidence type="ECO:0000313" key="2">
    <source>
        <dbReference type="Proteomes" id="UP001139347"/>
    </source>
</evidence>
<dbReference type="EMBL" id="JALIRP010000023">
    <property type="protein sequence ID" value="MCJ8015294.1"/>
    <property type="molecule type" value="Genomic_DNA"/>
</dbReference>
<reference evidence="1" key="1">
    <citation type="submission" date="2022-04" db="EMBL/GenBank/DDBJ databases">
        <title>Paenibacillus mangrovi sp. nov., a novel endophytic bacterium isolated from bark of Kandelia candel.</title>
        <authorList>
            <person name="Tuo L."/>
        </authorList>
    </citation>
    <scope>NUCLEOTIDE SEQUENCE</scope>
    <source>
        <strain evidence="1">KQZ6P-2</strain>
    </source>
</reference>
<dbReference type="AlphaFoldDB" id="A0A9X1WUH9"/>
<accession>A0A9X1WUH9</accession>
<keyword evidence="2" id="KW-1185">Reference proteome</keyword>
<dbReference type="RefSeq" id="WP_244731244.1">
    <property type="nucleotide sequence ID" value="NZ_JALIRP010000023.1"/>
</dbReference>
<dbReference type="Proteomes" id="UP001139347">
    <property type="component" value="Unassembled WGS sequence"/>
</dbReference>